<organism evidence="1">
    <name type="scientific">viral metagenome</name>
    <dbReference type="NCBI Taxonomy" id="1070528"/>
    <lineage>
        <taxon>unclassified sequences</taxon>
        <taxon>metagenomes</taxon>
        <taxon>organismal metagenomes</taxon>
    </lineage>
</organism>
<reference evidence="1" key="1">
    <citation type="journal article" date="2020" name="Nature">
        <title>Giant virus diversity and host interactions through global metagenomics.</title>
        <authorList>
            <person name="Schulz F."/>
            <person name="Roux S."/>
            <person name="Paez-Espino D."/>
            <person name="Jungbluth S."/>
            <person name="Walsh D.A."/>
            <person name="Denef V.J."/>
            <person name="McMahon K.D."/>
            <person name="Konstantinidis K.T."/>
            <person name="Eloe-Fadrosh E.A."/>
            <person name="Kyrpides N.C."/>
            <person name="Woyke T."/>
        </authorList>
    </citation>
    <scope>NUCLEOTIDE SEQUENCE</scope>
    <source>
        <strain evidence="1">GVMAG-M-3300023184-161</strain>
    </source>
</reference>
<accession>A0A6C0HPL0</accession>
<evidence type="ECO:0000313" key="1">
    <source>
        <dbReference type="EMBL" id="QHT82344.1"/>
    </source>
</evidence>
<proteinExistence type="predicted"/>
<name>A0A6C0HPL0_9ZZZZ</name>
<sequence length="225" mass="25208">MLSNISSQNQCVVSDAGMETENGNDTINNTSETIPITTTTLLPTTVNIQSEQTLVGESSEMEYDYTQSQTDAISKYKDAITSRKPGQKTMFHISTVASRDAVNYFGEVTNYFINMDAVFANVLIANTMSCNKIFTGSVNAPPVRIVLQKTIGLYGANLKQITYKEGVLFIWYNKNDFKFTVWSTSYKTCVSALHTINRRIYNNFIKNENIQNSLTSHNIEQLNAT</sequence>
<dbReference type="EMBL" id="MN739998">
    <property type="protein sequence ID" value="QHT82344.1"/>
    <property type="molecule type" value="Genomic_DNA"/>
</dbReference>
<protein>
    <submittedName>
        <fullName evidence="1">Uncharacterized protein</fullName>
    </submittedName>
</protein>
<dbReference type="AlphaFoldDB" id="A0A6C0HPL0"/>